<protein>
    <submittedName>
        <fullName evidence="2">Uncharacterized protein</fullName>
    </submittedName>
</protein>
<dbReference type="Proteomes" id="UP000642571">
    <property type="component" value="Unassembled WGS sequence"/>
</dbReference>
<feature type="transmembrane region" description="Helical" evidence="1">
    <location>
        <begin position="12"/>
        <end position="31"/>
    </location>
</feature>
<organism evidence="2 3">
    <name type="scientific">Pontibacillus salipaludis</name>
    <dbReference type="NCBI Taxonomy" id="1697394"/>
    <lineage>
        <taxon>Bacteria</taxon>
        <taxon>Bacillati</taxon>
        <taxon>Bacillota</taxon>
        <taxon>Bacilli</taxon>
        <taxon>Bacillales</taxon>
        <taxon>Bacillaceae</taxon>
        <taxon>Pontibacillus</taxon>
    </lineage>
</organism>
<proteinExistence type="predicted"/>
<dbReference type="RefSeq" id="WP_229721206.1">
    <property type="nucleotide sequence ID" value="NZ_BMIN01000008.1"/>
</dbReference>
<comment type="caution">
    <text evidence="2">The sequence shown here is derived from an EMBL/GenBank/DDBJ whole genome shotgun (WGS) entry which is preliminary data.</text>
</comment>
<evidence type="ECO:0000256" key="1">
    <source>
        <dbReference type="SAM" id="Phobius"/>
    </source>
</evidence>
<feature type="transmembrane region" description="Helical" evidence="1">
    <location>
        <begin position="40"/>
        <end position="58"/>
    </location>
</feature>
<reference evidence="3" key="1">
    <citation type="journal article" date="2019" name="Int. J. Syst. Evol. Microbiol.">
        <title>The Global Catalogue of Microorganisms (GCM) 10K type strain sequencing project: providing services to taxonomists for standard genome sequencing and annotation.</title>
        <authorList>
            <consortium name="The Broad Institute Genomics Platform"/>
            <consortium name="The Broad Institute Genome Sequencing Center for Infectious Disease"/>
            <person name="Wu L."/>
            <person name="Ma J."/>
        </authorList>
    </citation>
    <scope>NUCLEOTIDE SEQUENCE [LARGE SCALE GENOMIC DNA]</scope>
    <source>
        <strain evidence="3">CGMCC 1.15353</strain>
    </source>
</reference>
<sequence>MPLEQEVMSLLIGGFSIVMGTAILVTIFLWIRNKHNRSGYTWIVLHLLFVSAAVYFALKGMAFDYTHPMASEEISLQMGISGFVWALSMLCLAIALVRFSRKRTHSAT</sequence>
<name>A0ABQ1Q6F7_9BACI</name>
<evidence type="ECO:0000313" key="2">
    <source>
        <dbReference type="EMBL" id="GGD14108.1"/>
    </source>
</evidence>
<accession>A0ABQ1Q6F7</accession>
<keyword evidence="1" id="KW-0812">Transmembrane</keyword>
<keyword evidence="1" id="KW-0472">Membrane</keyword>
<keyword evidence="1" id="KW-1133">Transmembrane helix</keyword>
<evidence type="ECO:0000313" key="3">
    <source>
        <dbReference type="Proteomes" id="UP000642571"/>
    </source>
</evidence>
<gene>
    <name evidence="2" type="ORF">GCM10011389_22210</name>
</gene>
<dbReference type="EMBL" id="BMIN01000008">
    <property type="protein sequence ID" value="GGD14108.1"/>
    <property type="molecule type" value="Genomic_DNA"/>
</dbReference>
<feature type="transmembrane region" description="Helical" evidence="1">
    <location>
        <begin position="78"/>
        <end position="97"/>
    </location>
</feature>
<keyword evidence="3" id="KW-1185">Reference proteome</keyword>